<comment type="caution">
    <text evidence="3">The sequence shown here is derived from an EMBL/GenBank/DDBJ whole genome shotgun (WGS) entry which is preliminary data.</text>
</comment>
<dbReference type="InterPro" id="IPR025110">
    <property type="entry name" value="AMP-bd_C"/>
</dbReference>
<dbReference type="Gene3D" id="3.30.300.30">
    <property type="match status" value="1"/>
</dbReference>
<dbReference type="Proteomes" id="UP000248706">
    <property type="component" value="Unassembled WGS sequence"/>
</dbReference>
<evidence type="ECO:0008006" key="5">
    <source>
        <dbReference type="Google" id="ProtNLM"/>
    </source>
</evidence>
<evidence type="ECO:0000313" key="3">
    <source>
        <dbReference type="EMBL" id="RAQ94116.1"/>
    </source>
</evidence>
<dbReference type="PANTHER" id="PTHR43767:SF1">
    <property type="entry name" value="NONRIBOSOMAL PEPTIDE SYNTHASE PES1 (EUROFUNG)-RELATED"/>
    <property type="match status" value="1"/>
</dbReference>
<dbReference type="EMBL" id="MCIF01000002">
    <property type="protein sequence ID" value="RAQ94116.1"/>
    <property type="molecule type" value="Genomic_DNA"/>
</dbReference>
<keyword evidence="4" id="KW-1185">Reference proteome</keyword>
<dbReference type="Pfam" id="PF13193">
    <property type="entry name" value="AMP-binding_C"/>
    <property type="match status" value="1"/>
</dbReference>
<evidence type="ECO:0000259" key="1">
    <source>
        <dbReference type="Pfam" id="PF00501"/>
    </source>
</evidence>
<dbReference type="Pfam" id="PF00501">
    <property type="entry name" value="AMP-binding"/>
    <property type="match status" value="1"/>
</dbReference>
<proteinExistence type="predicted"/>
<organism evidence="3 4">
    <name type="scientific">Thermogemmatispora tikiterensis</name>
    <dbReference type="NCBI Taxonomy" id="1825093"/>
    <lineage>
        <taxon>Bacteria</taxon>
        <taxon>Bacillati</taxon>
        <taxon>Chloroflexota</taxon>
        <taxon>Ktedonobacteria</taxon>
        <taxon>Thermogemmatisporales</taxon>
        <taxon>Thermogemmatisporaceae</taxon>
        <taxon>Thermogemmatispora</taxon>
    </lineage>
</organism>
<dbReference type="Gene3D" id="3.40.50.980">
    <property type="match status" value="2"/>
</dbReference>
<feature type="domain" description="AMP-binding enzyme C-terminal" evidence="2">
    <location>
        <begin position="436"/>
        <end position="512"/>
    </location>
</feature>
<dbReference type="InterPro" id="IPR000873">
    <property type="entry name" value="AMP-dep_synth/lig_dom"/>
</dbReference>
<dbReference type="OrthoDB" id="9781737at2"/>
<dbReference type="InterPro" id="IPR020845">
    <property type="entry name" value="AMP-binding_CS"/>
</dbReference>
<evidence type="ECO:0000313" key="4">
    <source>
        <dbReference type="Proteomes" id="UP000248706"/>
    </source>
</evidence>
<feature type="domain" description="AMP-dependent synthetase/ligase" evidence="1">
    <location>
        <begin position="22"/>
        <end position="386"/>
    </location>
</feature>
<dbReference type="RefSeq" id="WP_112425761.1">
    <property type="nucleotide sequence ID" value="NZ_MCIF01000002.1"/>
</dbReference>
<dbReference type="InterPro" id="IPR045851">
    <property type="entry name" value="AMP-bd_C_sf"/>
</dbReference>
<dbReference type="InterPro" id="IPR050237">
    <property type="entry name" value="ATP-dep_AMP-bd_enzyme"/>
</dbReference>
<accession>A0A328V901</accession>
<gene>
    <name evidence="3" type="ORF">A4R35_01135</name>
</gene>
<dbReference type="GO" id="GO:0016878">
    <property type="term" value="F:acid-thiol ligase activity"/>
    <property type="evidence" value="ECO:0007669"/>
    <property type="project" value="UniProtKB-ARBA"/>
</dbReference>
<dbReference type="Gene3D" id="2.30.38.10">
    <property type="entry name" value="Luciferase, Domain 3"/>
    <property type="match status" value="1"/>
</dbReference>
<name>A0A328V901_9CHLR</name>
<protein>
    <recommendedName>
        <fullName evidence="5">4-chlorobenzoate--CoA ligase</fullName>
    </recommendedName>
</protein>
<evidence type="ECO:0000259" key="2">
    <source>
        <dbReference type="Pfam" id="PF13193"/>
    </source>
</evidence>
<dbReference type="PANTHER" id="PTHR43767">
    <property type="entry name" value="LONG-CHAIN-FATTY-ACID--COA LIGASE"/>
    <property type="match status" value="1"/>
</dbReference>
<dbReference type="SUPFAM" id="SSF56801">
    <property type="entry name" value="Acetyl-CoA synthetase-like"/>
    <property type="match status" value="1"/>
</dbReference>
<dbReference type="PROSITE" id="PS00455">
    <property type="entry name" value="AMP_BINDING"/>
    <property type="match status" value="1"/>
</dbReference>
<reference evidence="3 4" key="1">
    <citation type="submission" date="2016-08" db="EMBL/GenBank/DDBJ databases">
        <title>Analysis of Carbohydrate Active Enzymes in Thermogemmatispora T81 Reveals Carbohydrate Degradation Ability.</title>
        <authorList>
            <person name="Tomazini A."/>
            <person name="Lal S."/>
            <person name="Stott M."/>
            <person name="Henrissat B."/>
            <person name="Polikarpov I."/>
            <person name="Sparling R."/>
            <person name="Levin D.B."/>
        </authorList>
    </citation>
    <scope>NUCLEOTIDE SEQUENCE [LARGE SCALE GENOMIC DNA]</scope>
    <source>
        <strain evidence="3 4">T81</strain>
    </source>
</reference>
<dbReference type="AlphaFoldDB" id="A0A328V901"/>
<sequence>MSDIPLPLSGTPMTLPTLVELAVSRTPDQLALVEQEQRYTYAQLYSQVCAQGNALSEAGVAPGERVITVLPTSAAHALLLLAIFQIGAVAVPINPRLKPDEVAYCIEHAQARAVCFESRTAPVVLEAVRKLAASWRPRLLAVGGEISAPEVTPLDVLARQTRRERPAVTIASTDLSLILYTSGTTGRPKGVTITHAASVARVMGLALNHGLTALADLRVLGLMPLFHTVGLHGVFLTALVLNGTYYPLAEFQPARALQLIQDAQIDYLFGSPTHFHVLLSHPASQEMDLSSLKHVLYAGAPMPTPLLLQCSQRLCSNLTHIYGNTETYNSLFYRHAAEAPQALVPGVYHRVRVVSIGGAPEDEVPAEVEGELIVDTHSPESFSGYWRNPAATARCVRDGWYYTGDVCLRDRAGHFFIVGRVDDMIISGAENIHPAEVEEALLSHPGVGDAGVVGVADPHWGQRVVAFIERRDPALTAEELDRHCQQHPTLATFKRPRQYVFVEKLPRNPSSKLLRFLLREQAAQSSAVSERELRP</sequence>